<dbReference type="InterPro" id="IPR008269">
    <property type="entry name" value="Lon_proteolytic"/>
</dbReference>
<dbReference type="Pfam" id="PF13180">
    <property type="entry name" value="PDZ_2"/>
    <property type="match status" value="1"/>
</dbReference>
<dbReference type="PROSITE" id="PS51786">
    <property type="entry name" value="LON_PROTEOLYTIC"/>
    <property type="match status" value="1"/>
</dbReference>
<keyword evidence="1" id="KW-0720">Serine protease</keyword>
<evidence type="ECO:0000256" key="1">
    <source>
        <dbReference type="PROSITE-ProRule" id="PRU01122"/>
    </source>
</evidence>
<dbReference type="EMBL" id="BSUJ01000001">
    <property type="protein sequence ID" value="GMA18496.1"/>
    <property type="molecule type" value="Genomic_DNA"/>
</dbReference>
<feature type="active site" evidence="1">
    <location>
        <position position="229"/>
    </location>
</feature>
<keyword evidence="1" id="KW-0378">Hydrolase</keyword>
<dbReference type="SUPFAM" id="SSF54211">
    <property type="entry name" value="Ribosomal protein S5 domain 2-like"/>
    <property type="match status" value="1"/>
</dbReference>
<dbReference type="Gene3D" id="3.30.230.10">
    <property type="match status" value="1"/>
</dbReference>
<dbReference type="PANTHER" id="PTHR10046">
    <property type="entry name" value="ATP DEPENDENT LON PROTEASE FAMILY MEMBER"/>
    <property type="match status" value="1"/>
</dbReference>
<protein>
    <recommendedName>
        <fullName evidence="1">endopeptidase La</fullName>
        <ecNumber evidence="1">3.4.21.53</ecNumber>
    </recommendedName>
</protein>
<keyword evidence="5" id="KW-1185">Reference proteome</keyword>
<feature type="domain" description="PDZ" evidence="2">
    <location>
        <begin position="104"/>
        <end position="186"/>
    </location>
</feature>
<gene>
    <name evidence="4" type="ORF">GCM10025862_05170</name>
</gene>
<dbReference type="InterPro" id="IPR027065">
    <property type="entry name" value="Lon_Prtase"/>
</dbReference>
<dbReference type="Pfam" id="PF05362">
    <property type="entry name" value="Lon_C"/>
    <property type="match status" value="1"/>
</dbReference>
<dbReference type="InterPro" id="IPR001478">
    <property type="entry name" value="PDZ"/>
</dbReference>
<dbReference type="InterPro" id="IPR036034">
    <property type="entry name" value="PDZ_sf"/>
</dbReference>
<dbReference type="RefSeq" id="WP_284283545.1">
    <property type="nucleotide sequence ID" value="NZ_BSUJ01000001.1"/>
</dbReference>
<dbReference type="InterPro" id="IPR020568">
    <property type="entry name" value="Ribosomal_Su5_D2-typ_SF"/>
</dbReference>
<keyword evidence="1" id="KW-0645">Protease</keyword>
<dbReference type="PROSITE" id="PS50106">
    <property type="entry name" value="PDZ"/>
    <property type="match status" value="1"/>
</dbReference>
<dbReference type="SMART" id="SM00228">
    <property type="entry name" value="PDZ"/>
    <property type="match status" value="1"/>
</dbReference>
<comment type="similarity">
    <text evidence="1">Belongs to the peptidase S16 family.</text>
</comment>
<dbReference type="EC" id="3.4.21.53" evidence="1"/>
<name>A0ABQ6HJ73_9MICO</name>
<evidence type="ECO:0000313" key="4">
    <source>
        <dbReference type="EMBL" id="GMA18496.1"/>
    </source>
</evidence>
<evidence type="ECO:0000259" key="3">
    <source>
        <dbReference type="PROSITE" id="PS51786"/>
    </source>
</evidence>
<sequence length="335" mass="33829">MTIVVLAAASFIPLPYAILGPGPVINTLGNAQDGKPLVTITGREQFPTSGALDFTTVSVRGGPSYPVNVFDLIGAKIDGDQQIVDEATVFPPNSSSEDIKAENAAQMAGSEQNAIAVALRRLGYTVPEKVYIAQVPKGSPAEGKLVAGDQVVEAAGQQVAGSDALRALITRAKPGEPFTLVVDRSGVRKTVTTTPTSIDGRTAIGVLLGVRFTFPFQVAINAGDVGGPSAGMMFALAVYDKLTPGALTGGKTIAGTGSISPGGTVGAIGGIDHKLVGAAASGADYFLAPAGNCSEVVGHVPDNIKRVVKVSTFSDALTAVQAIAAGTADTLPTCG</sequence>
<dbReference type="SUPFAM" id="SSF50156">
    <property type="entry name" value="PDZ domain-like"/>
    <property type="match status" value="1"/>
</dbReference>
<evidence type="ECO:0000313" key="5">
    <source>
        <dbReference type="Proteomes" id="UP001157109"/>
    </source>
</evidence>
<reference evidence="5" key="1">
    <citation type="journal article" date="2019" name="Int. J. Syst. Evol. Microbiol.">
        <title>The Global Catalogue of Microorganisms (GCM) 10K type strain sequencing project: providing services to taxonomists for standard genome sequencing and annotation.</title>
        <authorList>
            <consortium name="The Broad Institute Genomics Platform"/>
            <consortium name="The Broad Institute Genome Sequencing Center for Infectious Disease"/>
            <person name="Wu L."/>
            <person name="Ma J."/>
        </authorList>
    </citation>
    <scope>NUCLEOTIDE SEQUENCE [LARGE SCALE GENOMIC DNA]</scope>
    <source>
        <strain evidence="5">NBRC 105830</strain>
    </source>
</reference>
<feature type="domain" description="Lon proteolytic" evidence="3">
    <location>
        <begin position="221"/>
        <end position="323"/>
    </location>
</feature>
<evidence type="ECO:0000259" key="2">
    <source>
        <dbReference type="PROSITE" id="PS50106"/>
    </source>
</evidence>
<accession>A0ABQ6HJ73</accession>
<organism evidence="4 5">
    <name type="scientific">Arsenicicoccus piscis</name>
    <dbReference type="NCBI Taxonomy" id="673954"/>
    <lineage>
        <taxon>Bacteria</taxon>
        <taxon>Bacillati</taxon>
        <taxon>Actinomycetota</taxon>
        <taxon>Actinomycetes</taxon>
        <taxon>Micrococcales</taxon>
        <taxon>Intrasporangiaceae</taxon>
        <taxon>Arsenicicoccus</taxon>
    </lineage>
</organism>
<dbReference type="InterPro" id="IPR014721">
    <property type="entry name" value="Ribsml_uS5_D2-typ_fold_subgr"/>
</dbReference>
<feature type="active site" evidence="1">
    <location>
        <position position="274"/>
    </location>
</feature>
<dbReference type="Gene3D" id="2.30.42.10">
    <property type="match status" value="1"/>
</dbReference>
<comment type="caution">
    <text evidence="4">The sequence shown here is derived from an EMBL/GenBank/DDBJ whole genome shotgun (WGS) entry which is preliminary data.</text>
</comment>
<comment type="catalytic activity">
    <reaction evidence="1">
        <text>Hydrolysis of proteins in presence of ATP.</text>
        <dbReference type="EC" id="3.4.21.53"/>
    </reaction>
</comment>
<dbReference type="Proteomes" id="UP001157109">
    <property type="component" value="Unassembled WGS sequence"/>
</dbReference>
<proteinExistence type="inferred from homology"/>